<name>A0AAV9APB7_ACOGR</name>
<evidence type="ECO:0008006" key="3">
    <source>
        <dbReference type="Google" id="ProtNLM"/>
    </source>
</evidence>
<proteinExistence type="predicted"/>
<protein>
    <recommendedName>
        <fullName evidence="3">Transposase</fullName>
    </recommendedName>
</protein>
<gene>
    <name evidence="1" type="ORF">QJS04_geneDACA017887</name>
</gene>
<evidence type="ECO:0000313" key="1">
    <source>
        <dbReference type="EMBL" id="KAK1265746.1"/>
    </source>
</evidence>
<comment type="caution">
    <text evidence="1">The sequence shown here is derived from an EMBL/GenBank/DDBJ whole genome shotgun (WGS) entry which is preliminary data.</text>
</comment>
<sequence>MSYPLRMNVDIFLRAFVEKGLPRFRGVKKCRHFLSDFKLKTELFMMASDTSAPWVVAVEIA</sequence>
<dbReference type="EMBL" id="JAUJYN010000008">
    <property type="protein sequence ID" value="KAK1265746.1"/>
    <property type="molecule type" value="Genomic_DNA"/>
</dbReference>
<reference evidence="1" key="1">
    <citation type="journal article" date="2023" name="Nat. Commun.">
        <title>Diploid and tetraploid genomes of Acorus and the evolution of monocots.</title>
        <authorList>
            <person name="Ma L."/>
            <person name="Liu K.W."/>
            <person name="Li Z."/>
            <person name="Hsiao Y.Y."/>
            <person name="Qi Y."/>
            <person name="Fu T."/>
            <person name="Tang G.D."/>
            <person name="Zhang D."/>
            <person name="Sun W.H."/>
            <person name="Liu D.K."/>
            <person name="Li Y."/>
            <person name="Chen G.Z."/>
            <person name="Liu X.D."/>
            <person name="Liao X.Y."/>
            <person name="Jiang Y.T."/>
            <person name="Yu X."/>
            <person name="Hao Y."/>
            <person name="Huang J."/>
            <person name="Zhao X.W."/>
            <person name="Ke S."/>
            <person name="Chen Y.Y."/>
            <person name="Wu W.L."/>
            <person name="Hsu J.L."/>
            <person name="Lin Y.F."/>
            <person name="Huang M.D."/>
            <person name="Li C.Y."/>
            <person name="Huang L."/>
            <person name="Wang Z.W."/>
            <person name="Zhao X."/>
            <person name="Zhong W.Y."/>
            <person name="Peng D.H."/>
            <person name="Ahmad S."/>
            <person name="Lan S."/>
            <person name="Zhang J.S."/>
            <person name="Tsai W.C."/>
            <person name="Van de Peer Y."/>
            <person name="Liu Z.J."/>
        </authorList>
    </citation>
    <scope>NUCLEOTIDE SEQUENCE</scope>
    <source>
        <strain evidence="1">SCP</strain>
    </source>
</reference>
<evidence type="ECO:0000313" key="2">
    <source>
        <dbReference type="Proteomes" id="UP001179952"/>
    </source>
</evidence>
<dbReference type="Proteomes" id="UP001179952">
    <property type="component" value="Unassembled WGS sequence"/>
</dbReference>
<reference evidence="1" key="2">
    <citation type="submission" date="2023-06" db="EMBL/GenBank/DDBJ databases">
        <authorList>
            <person name="Ma L."/>
            <person name="Liu K.-W."/>
            <person name="Li Z."/>
            <person name="Hsiao Y.-Y."/>
            <person name="Qi Y."/>
            <person name="Fu T."/>
            <person name="Tang G."/>
            <person name="Zhang D."/>
            <person name="Sun W.-H."/>
            <person name="Liu D.-K."/>
            <person name="Li Y."/>
            <person name="Chen G.-Z."/>
            <person name="Liu X.-D."/>
            <person name="Liao X.-Y."/>
            <person name="Jiang Y.-T."/>
            <person name="Yu X."/>
            <person name="Hao Y."/>
            <person name="Huang J."/>
            <person name="Zhao X.-W."/>
            <person name="Ke S."/>
            <person name="Chen Y.-Y."/>
            <person name="Wu W.-L."/>
            <person name="Hsu J.-L."/>
            <person name="Lin Y.-F."/>
            <person name="Huang M.-D."/>
            <person name="Li C.-Y."/>
            <person name="Huang L."/>
            <person name="Wang Z.-W."/>
            <person name="Zhao X."/>
            <person name="Zhong W.-Y."/>
            <person name="Peng D.-H."/>
            <person name="Ahmad S."/>
            <person name="Lan S."/>
            <person name="Zhang J.-S."/>
            <person name="Tsai W.-C."/>
            <person name="Van De Peer Y."/>
            <person name="Liu Z.-J."/>
        </authorList>
    </citation>
    <scope>NUCLEOTIDE SEQUENCE</scope>
    <source>
        <strain evidence="1">SCP</strain>
        <tissue evidence="1">Leaves</tissue>
    </source>
</reference>
<accession>A0AAV9APB7</accession>
<dbReference type="AlphaFoldDB" id="A0AAV9APB7"/>
<keyword evidence="2" id="KW-1185">Reference proteome</keyword>
<organism evidence="1 2">
    <name type="scientific">Acorus gramineus</name>
    <name type="common">Dwarf sweet flag</name>
    <dbReference type="NCBI Taxonomy" id="55184"/>
    <lineage>
        <taxon>Eukaryota</taxon>
        <taxon>Viridiplantae</taxon>
        <taxon>Streptophyta</taxon>
        <taxon>Embryophyta</taxon>
        <taxon>Tracheophyta</taxon>
        <taxon>Spermatophyta</taxon>
        <taxon>Magnoliopsida</taxon>
        <taxon>Liliopsida</taxon>
        <taxon>Acoraceae</taxon>
        <taxon>Acorus</taxon>
    </lineage>
</organism>